<comment type="caution">
    <text evidence="1">The sequence shown here is derived from an EMBL/GenBank/DDBJ whole genome shotgun (WGS) entry which is preliminary data.</text>
</comment>
<accession>A0ABU2CL46</accession>
<evidence type="ECO:0008006" key="3">
    <source>
        <dbReference type="Google" id="ProtNLM"/>
    </source>
</evidence>
<keyword evidence="2" id="KW-1185">Reference proteome</keyword>
<gene>
    <name evidence="1" type="ORF">J2S48_001551</name>
</gene>
<dbReference type="Proteomes" id="UP001183585">
    <property type="component" value="Unassembled WGS sequence"/>
</dbReference>
<sequence length="765" mass="83455">MTEAVLTDEVLHQEVQDLVRALQKRQKVAVPDVVATLVRVGDAGERSLAADLAGVASVRFPGRVRMLLACAAALEATDQPAAAVPHLRKALERGTGNDRRTARRLARALVASGAPVADVDDAYARVLRDEPTSRPALDEWRAVARGTDDVPWAERLSALQAGADDPLPVVLHELLRGPEAETERRAQSGALTAFLAGDEARACAAVWAAYAALEPLPATDADRVAALPAVVKDLYFLAAVPRIVTPEEAVADGVPLSADAIAWWREEFLAPDVPQPDDREFVTLAQRQIADADDPHLAHQTRAVRERRLVLRDPLTGAECAPFDALVSFGKAVYSFGDREHTMLLSLGAGFKAAYVFLPARGVLLDLGATFGRPILPPHKMVNLLTSLLDRVVAERDRYAGAVASRPDPRTERTVVLQMTVAENFAHHVWNFHPGVERLVEHGVAANVAEVRTVGTRFFGAFLELFPEFSGARVVDEPRRGVRDPYPFSHEHLVVSVGGYFIRRSLVERIRQSVARADPTPGYAQPPSTGARSGPVVWIGLRVRSRAWADQEHEVARFIDALHLRYPRALVLLDGYSYPMDNDLVSERWQSSIDELHTVSRAIKEGARHGDQVVDLVGSSLREAVLWAEATDVYVAPNGTSQHKVGWFSDAPGVVYAPASLGAVPPERRPGAREAEGRPVPVTLFGEAAGEGERRGGNDVRDHLENLWIDRGQLLATVCDLLDSRLATSSSRSRQASLYRRGEKLLVTRLAPRLSRRASRSSSST</sequence>
<evidence type="ECO:0000313" key="1">
    <source>
        <dbReference type="EMBL" id="MDR7382036.1"/>
    </source>
</evidence>
<protein>
    <recommendedName>
        <fullName evidence="3">Tetratricopeptide repeat protein</fullName>
    </recommendedName>
</protein>
<proteinExistence type="predicted"/>
<name>A0ABU2CL46_9MICO</name>
<organism evidence="1 2">
    <name type="scientific">Promicromonospora iranensis</name>
    <dbReference type="NCBI Taxonomy" id="1105144"/>
    <lineage>
        <taxon>Bacteria</taxon>
        <taxon>Bacillati</taxon>
        <taxon>Actinomycetota</taxon>
        <taxon>Actinomycetes</taxon>
        <taxon>Micrococcales</taxon>
        <taxon>Promicromonosporaceae</taxon>
        <taxon>Promicromonospora</taxon>
    </lineage>
</organism>
<reference evidence="1 2" key="1">
    <citation type="submission" date="2023-07" db="EMBL/GenBank/DDBJ databases">
        <title>Sequencing the genomes of 1000 actinobacteria strains.</title>
        <authorList>
            <person name="Klenk H.-P."/>
        </authorList>
    </citation>
    <scope>NUCLEOTIDE SEQUENCE [LARGE SCALE GENOMIC DNA]</scope>
    <source>
        <strain evidence="1 2">DSM 45554</strain>
    </source>
</reference>
<evidence type="ECO:0000313" key="2">
    <source>
        <dbReference type="Proteomes" id="UP001183585"/>
    </source>
</evidence>
<dbReference type="EMBL" id="JAVDYE010000001">
    <property type="protein sequence ID" value="MDR7382036.1"/>
    <property type="molecule type" value="Genomic_DNA"/>
</dbReference>